<dbReference type="InterPro" id="IPR003661">
    <property type="entry name" value="HisK_dim/P_dom"/>
</dbReference>
<dbReference type="PRINTS" id="PR00344">
    <property type="entry name" value="BCTRLSENSOR"/>
</dbReference>
<evidence type="ECO:0000256" key="1">
    <source>
        <dbReference type="ARBA" id="ARBA00000085"/>
    </source>
</evidence>
<dbReference type="InterPro" id="IPR050428">
    <property type="entry name" value="TCS_sensor_his_kinase"/>
</dbReference>
<evidence type="ECO:0000256" key="2">
    <source>
        <dbReference type="ARBA" id="ARBA00004370"/>
    </source>
</evidence>
<dbReference type="SMART" id="SM00388">
    <property type="entry name" value="HisKA"/>
    <property type="match status" value="1"/>
</dbReference>
<accession>A0A9D7I7Z0</accession>
<dbReference type="GO" id="GO:0005886">
    <property type="term" value="C:plasma membrane"/>
    <property type="evidence" value="ECO:0007669"/>
    <property type="project" value="TreeGrafter"/>
</dbReference>
<keyword evidence="9 10" id="KW-0472">Membrane</keyword>
<evidence type="ECO:0000256" key="8">
    <source>
        <dbReference type="ARBA" id="ARBA00022989"/>
    </source>
</evidence>
<evidence type="ECO:0000259" key="11">
    <source>
        <dbReference type="PROSITE" id="PS50109"/>
    </source>
</evidence>
<keyword evidence="4" id="KW-0597">Phosphoprotein</keyword>
<protein>
    <recommendedName>
        <fullName evidence="3">histidine kinase</fullName>
        <ecNumber evidence="3">2.7.13.3</ecNumber>
    </recommendedName>
</protein>
<keyword evidence="5" id="KW-0808">Transferase</keyword>
<dbReference type="InterPro" id="IPR005467">
    <property type="entry name" value="His_kinase_dom"/>
</dbReference>
<dbReference type="InterPro" id="IPR003594">
    <property type="entry name" value="HATPase_dom"/>
</dbReference>
<feature type="transmembrane region" description="Helical" evidence="10">
    <location>
        <begin position="13"/>
        <end position="37"/>
    </location>
</feature>
<keyword evidence="6 10" id="KW-0812">Transmembrane</keyword>
<evidence type="ECO:0000256" key="4">
    <source>
        <dbReference type="ARBA" id="ARBA00022553"/>
    </source>
</evidence>
<dbReference type="Proteomes" id="UP000886602">
    <property type="component" value="Unassembled WGS sequence"/>
</dbReference>
<dbReference type="SUPFAM" id="SSF47384">
    <property type="entry name" value="Homodimeric domain of signal transducing histidine kinase"/>
    <property type="match status" value="1"/>
</dbReference>
<keyword evidence="8 10" id="KW-1133">Transmembrane helix</keyword>
<evidence type="ECO:0000256" key="3">
    <source>
        <dbReference type="ARBA" id="ARBA00012438"/>
    </source>
</evidence>
<comment type="subcellular location">
    <subcellularLocation>
        <location evidence="2">Membrane</location>
    </subcellularLocation>
</comment>
<dbReference type="InterPro" id="IPR036890">
    <property type="entry name" value="HATPase_C_sf"/>
</dbReference>
<evidence type="ECO:0000256" key="9">
    <source>
        <dbReference type="ARBA" id="ARBA00023136"/>
    </source>
</evidence>
<dbReference type="CDD" id="cd00082">
    <property type="entry name" value="HisKA"/>
    <property type="match status" value="1"/>
</dbReference>
<dbReference type="AlphaFoldDB" id="A0A9D7I7Z0"/>
<feature type="transmembrane region" description="Helical" evidence="10">
    <location>
        <begin position="134"/>
        <end position="157"/>
    </location>
</feature>
<evidence type="ECO:0000256" key="6">
    <source>
        <dbReference type="ARBA" id="ARBA00022692"/>
    </source>
</evidence>
<feature type="domain" description="Histidine kinase" evidence="11">
    <location>
        <begin position="225"/>
        <end position="426"/>
    </location>
</feature>
<evidence type="ECO:0000313" key="13">
    <source>
        <dbReference type="Proteomes" id="UP000886602"/>
    </source>
</evidence>
<dbReference type="Pfam" id="PF02518">
    <property type="entry name" value="HATPase_c"/>
    <property type="match status" value="1"/>
</dbReference>
<reference evidence="12" key="1">
    <citation type="submission" date="2020-10" db="EMBL/GenBank/DDBJ databases">
        <title>Connecting structure to function with the recovery of over 1000 high-quality activated sludge metagenome-assembled genomes encoding full-length rRNA genes using long-read sequencing.</title>
        <authorList>
            <person name="Singleton C.M."/>
            <person name="Petriglieri F."/>
            <person name="Kristensen J.M."/>
            <person name="Kirkegaard R.H."/>
            <person name="Michaelsen T.Y."/>
            <person name="Andersen M.H."/>
            <person name="Karst S.M."/>
            <person name="Dueholm M.S."/>
            <person name="Nielsen P.H."/>
            <person name="Albertsen M."/>
        </authorList>
    </citation>
    <scope>NUCLEOTIDE SEQUENCE</scope>
    <source>
        <strain evidence="12">EsbW_18-Q3-R4-48_MAXAC.044</strain>
    </source>
</reference>
<comment type="caution">
    <text evidence="12">The sequence shown here is derived from an EMBL/GenBank/DDBJ whole genome shotgun (WGS) entry which is preliminary data.</text>
</comment>
<dbReference type="InterPro" id="IPR036097">
    <property type="entry name" value="HisK_dim/P_sf"/>
</dbReference>
<keyword evidence="7 12" id="KW-0418">Kinase</keyword>
<evidence type="ECO:0000256" key="5">
    <source>
        <dbReference type="ARBA" id="ARBA00022679"/>
    </source>
</evidence>
<dbReference type="PROSITE" id="PS50109">
    <property type="entry name" value="HIS_KIN"/>
    <property type="match status" value="1"/>
</dbReference>
<dbReference type="EC" id="2.7.13.3" evidence="3"/>
<dbReference type="InterPro" id="IPR004358">
    <property type="entry name" value="Sig_transdc_His_kin-like_C"/>
</dbReference>
<dbReference type="SUPFAM" id="SSF55874">
    <property type="entry name" value="ATPase domain of HSP90 chaperone/DNA topoisomerase II/histidine kinase"/>
    <property type="match status" value="1"/>
</dbReference>
<dbReference type="GO" id="GO:0000155">
    <property type="term" value="F:phosphorelay sensor kinase activity"/>
    <property type="evidence" value="ECO:0007669"/>
    <property type="project" value="InterPro"/>
</dbReference>
<sequence length="426" mass="47020">MIKPPYDSLSLSLVLPFVALGFVVSALLSLITFTLVAHSEERAIERMLQVEMDSFRNRLARNPDALPPSTTELSGHFLPIPEFRFLAPAEPGQQRIERVLQGDRDYTVLLADVDGKPYALIYERTYVDAILGNLALYLQLGTGLMTLFSFLLGTYLARRVVRPIGKLLGEVSEKTARANLLAGPPLTFSPDDYPNNEIGRLVLGLDQFALRLHGFLERESYFAADVSHELRTPVAIIRGTAEVLIEYPNLPDVIQQRLRTIHRQAVRMGQILDAMLHLAREGGEEGDPACAIAEVIYDAVADCSFSLAGRPVTINVEVLERAILPVERSMAYVVVSNILRNACSYTREGVIAVRLDGHHLEIVDSGIGIPEDRFPALFKRLDKGEDSSGFGLGLSIVARVAERLGWTVDIQSRSGTGTRVSITFPE</sequence>
<dbReference type="Pfam" id="PF00512">
    <property type="entry name" value="HisKA"/>
    <property type="match status" value="1"/>
</dbReference>
<dbReference type="Gene3D" id="1.10.287.130">
    <property type="match status" value="1"/>
</dbReference>
<dbReference type="Gene3D" id="6.10.340.10">
    <property type="match status" value="1"/>
</dbReference>
<dbReference type="PANTHER" id="PTHR45436:SF16">
    <property type="entry name" value="HISTIDINE KINASE"/>
    <property type="match status" value="1"/>
</dbReference>
<gene>
    <name evidence="12" type="ORF">IPJ48_05510</name>
</gene>
<comment type="catalytic activity">
    <reaction evidence="1">
        <text>ATP + protein L-histidine = ADP + protein N-phospho-L-histidine.</text>
        <dbReference type="EC" id="2.7.13.3"/>
    </reaction>
</comment>
<evidence type="ECO:0000313" key="12">
    <source>
        <dbReference type="EMBL" id="MBK7422583.1"/>
    </source>
</evidence>
<dbReference type="PANTHER" id="PTHR45436">
    <property type="entry name" value="SENSOR HISTIDINE KINASE YKOH"/>
    <property type="match status" value="1"/>
</dbReference>
<name>A0A9D7I7Z0_9RHOO</name>
<evidence type="ECO:0000256" key="10">
    <source>
        <dbReference type="SAM" id="Phobius"/>
    </source>
</evidence>
<evidence type="ECO:0000256" key="7">
    <source>
        <dbReference type="ARBA" id="ARBA00022777"/>
    </source>
</evidence>
<proteinExistence type="predicted"/>
<dbReference type="SMART" id="SM00387">
    <property type="entry name" value="HATPase_c"/>
    <property type="match status" value="1"/>
</dbReference>
<organism evidence="12 13">
    <name type="scientific">Candidatus Propionivibrio dominans</name>
    <dbReference type="NCBI Taxonomy" id="2954373"/>
    <lineage>
        <taxon>Bacteria</taxon>
        <taxon>Pseudomonadati</taxon>
        <taxon>Pseudomonadota</taxon>
        <taxon>Betaproteobacteria</taxon>
        <taxon>Rhodocyclales</taxon>
        <taxon>Rhodocyclaceae</taxon>
        <taxon>Propionivibrio</taxon>
    </lineage>
</organism>
<dbReference type="Gene3D" id="3.30.565.10">
    <property type="entry name" value="Histidine kinase-like ATPase, C-terminal domain"/>
    <property type="match status" value="1"/>
</dbReference>
<dbReference type="EMBL" id="JADJNC010000008">
    <property type="protein sequence ID" value="MBK7422583.1"/>
    <property type="molecule type" value="Genomic_DNA"/>
</dbReference>